<dbReference type="NCBIfam" id="TIGR00756">
    <property type="entry name" value="PPR"/>
    <property type="match status" value="4"/>
</dbReference>
<name>A0AAF0WF63_DAUCS</name>
<evidence type="ECO:0000256" key="2">
    <source>
        <dbReference type="PROSITE-ProRule" id="PRU00708"/>
    </source>
</evidence>
<reference evidence="3" key="1">
    <citation type="journal article" date="2016" name="Nat. Genet.">
        <title>A high-quality carrot genome assembly provides new insights into carotenoid accumulation and asterid genome evolution.</title>
        <authorList>
            <person name="Iorizzo M."/>
            <person name="Ellison S."/>
            <person name="Senalik D."/>
            <person name="Zeng P."/>
            <person name="Satapoomin P."/>
            <person name="Huang J."/>
            <person name="Bowman M."/>
            <person name="Iovene M."/>
            <person name="Sanseverino W."/>
            <person name="Cavagnaro P."/>
            <person name="Yildiz M."/>
            <person name="Macko-Podgorni A."/>
            <person name="Moranska E."/>
            <person name="Grzebelus E."/>
            <person name="Grzebelus D."/>
            <person name="Ashrafi H."/>
            <person name="Zheng Z."/>
            <person name="Cheng S."/>
            <person name="Spooner D."/>
            <person name="Van Deynze A."/>
            <person name="Simon P."/>
        </authorList>
    </citation>
    <scope>NUCLEOTIDE SEQUENCE</scope>
    <source>
        <tissue evidence="3">Leaf</tissue>
    </source>
</reference>
<dbReference type="Pfam" id="PF13041">
    <property type="entry name" value="PPR_2"/>
    <property type="match status" value="2"/>
</dbReference>
<feature type="repeat" description="PPR" evidence="2">
    <location>
        <begin position="342"/>
        <end position="376"/>
    </location>
</feature>
<dbReference type="Gene3D" id="1.25.40.10">
    <property type="entry name" value="Tetratricopeptide repeat domain"/>
    <property type="match status" value="3"/>
</dbReference>
<feature type="repeat" description="PPR" evidence="2">
    <location>
        <begin position="272"/>
        <end position="306"/>
    </location>
</feature>
<keyword evidence="4" id="KW-1185">Reference proteome</keyword>
<dbReference type="AlphaFoldDB" id="A0AAF0WF63"/>
<feature type="repeat" description="PPR" evidence="2">
    <location>
        <begin position="377"/>
        <end position="411"/>
    </location>
</feature>
<feature type="repeat" description="PPR" evidence="2">
    <location>
        <begin position="448"/>
        <end position="482"/>
    </location>
</feature>
<evidence type="ECO:0000313" key="4">
    <source>
        <dbReference type="Proteomes" id="UP000077755"/>
    </source>
</evidence>
<gene>
    <name evidence="3" type="ORF">DCAR_0206243</name>
</gene>
<dbReference type="Proteomes" id="UP000077755">
    <property type="component" value="Chromosome 2"/>
</dbReference>
<dbReference type="InterPro" id="IPR011990">
    <property type="entry name" value="TPR-like_helical_dom_sf"/>
</dbReference>
<feature type="repeat" description="PPR" evidence="2">
    <location>
        <begin position="307"/>
        <end position="341"/>
    </location>
</feature>
<evidence type="ECO:0000256" key="1">
    <source>
        <dbReference type="ARBA" id="ARBA00022737"/>
    </source>
</evidence>
<protein>
    <recommendedName>
        <fullName evidence="5">Pentacotripeptide-repeat region of PRORP domain-containing protein</fullName>
    </recommendedName>
</protein>
<sequence>MALLLKGSVAVTLKCNGCYSYEDELSASKILNLRNPCLFFNCSSYFGSEIKANTKRAKLSGNNCVLLDGLHSLTGLRHSKMATTNNLVRVSSTNRNVSSFKNVLVENEKDNFDAESMNQESPPWGNVEIKGISELMCDGGSVALIKPRGEVVKMTNTLCFLEETDEEVLSNRILKLSRSNKVVSALSLYRSMEFSGLRANLHACNSLLSCLVRNQVLDEALKIFEILKESEMTTGHTYSLILKAIANAWGCNAALNMYEDLSGNSYIKKKFDAIAYNTMLSICGKVNDWVQAERIWRNLNDNGRTGTALTYRLLVCIFVRCSQNELALDAYREMIQNSLEPTDDMMQAIIGACSKEGEWDMGLSVFHRMLNQGMKPNAVACNALINSLGKANKANLALKVYGIMKSLGHIPDAYTWNAILGALYKAEEHADVLRLFQNLQAAKKSKISLHMYNTALMSCKRLGAWDRALQLLWHMESSGLPISTVSYNLVIGTCEVARRPKIALQVYERMLHQHHTPDLFTLLSLIRSCIWGSLWHEMEQVLKQVPQNASLYNVSIQGMFLRGKIDSAKKLYKEMQENGCEPDGKTRALMLQYMRKHSVRRARR</sequence>
<feature type="repeat" description="PPR" evidence="2">
    <location>
        <begin position="548"/>
        <end position="582"/>
    </location>
</feature>
<feature type="repeat" description="PPR" evidence="2">
    <location>
        <begin position="483"/>
        <end position="517"/>
    </location>
</feature>
<dbReference type="EMBL" id="CP093344">
    <property type="protein sequence ID" value="WOG87023.1"/>
    <property type="molecule type" value="Genomic_DNA"/>
</dbReference>
<keyword evidence="1" id="KW-0677">Repeat</keyword>
<evidence type="ECO:0000313" key="3">
    <source>
        <dbReference type="EMBL" id="WOG87023.1"/>
    </source>
</evidence>
<reference evidence="3" key="2">
    <citation type="submission" date="2022-03" db="EMBL/GenBank/DDBJ databases">
        <title>Draft title - Genomic analysis of global carrot germplasm unveils the trajectory of domestication and the origin of high carotenoid orange carrot.</title>
        <authorList>
            <person name="Iorizzo M."/>
            <person name="Ellison S."/>
            <person name="Senalik D."/>
            <person name="Macko-Podgorni A."/>
            <person name="Grzebelus D."/>
            <person name="Bostan H."/>
            <person name="Rolling W."/>
            <person name="Curaba J."/>
            <person name="Simon P."/>
        </authorList>
    </citation>
    <scope>NUCLEOTIDE SEQUENCE</scope>
    <source>
        <tissue evidence="3">Leaf</tissue>
    </source>
</reference>
<dbReference type="InterPro" id="IPR002885">
    <property type="entry name" value="PPR_rpt"/>
</dbReference>
<accession>A0AAF0WF63</accession>
<proteinExistence type="predicted"/>
<organism evidence="3 4">
    <name type="scientific">Daucus carota subsp. sativus</name>
    <name type="common">Carrot</name>
    <dbReference type="NCBI Taxonomy" id="79200"/>
    <lineage>
        <taxon>Eukaryota</taxon>
        <taxon>Viridiplantae</taxon>
        <taxon>Streptophyta</taxon>
        <taxon>Embryophyta</taxon>
        <taxon>Tracheophyta</taxon>
        <taxon>Spermatophyta</taxon>
        <taxon>Magnoliopsida</taxon>
        <taxon>eudicotyledons</taxon>
        <taxon>Gunneridae</taxon>
        <taxon>Pentapetalae</taxon>
        <taxon>asterids</taxon>
        <taxon>campanulids</taxon>
        <taxon>Apiales</taxon>
        <taxon>Apiaceae</taxon>
        <taxon>Apioideae</taxon>
        <taxon>Scandiceae</taxon>
        <taxon>Daucinae</taxon>
        <taxon>Daucus</taxon>
        <taxon>Daucus sect. Daucus</taxon>
    </lineage>
</organism>
<dbReference type="PANTHER" id="PTHR47932">
    <property type="entry name" value="ATPASE EXPRESSION PROTEIN 3"/>
    <property type="match status" value="1"/>
</dbReference>
<dbReference type="Pfam" id="PF13812">
    <property type="entry name" value="PPR_3"/>
    <property type="match status" value="1"/>
</dbReference>
<dbReference type="PROSITE" id="PS51375">
    <property type="entry name" value="PPR"/>
    <property type="match status" value="8"/>
</dbReference>
<feature type="repeat" description="PPR" evidence="2">
    <location>
        <begin position="200"/>
        <end position="234"/>
    </location>
</feature>
<dbReference type="PANTHER" id="PTHR47932:SF44">
    <property type="entry name" value="MIOREX COMPLEX COMPONENT 1"/>
    <property type="match status" value="1"/>
</dbReference>
<evidence type="ECO:0008006" key="5">
    <source>
        <dbReference type="Google" id="ProtNLM"/>
    </source>
</evidence>
<dbReference type="Pfam" id="PF01535">
    <property type="entry name" value="PPR"/>
    <property type="match status" value="4"/>
</dbReference>